<gene>
    <name evidence="3" type="ORF">LMG28138_05299</name>
</gene>
<organism evidence="3 4">
    <name type="scientific">Pararobbsia alpina</name>
    <dbReference type="NCBI Taxonomy" id="621374"/>
    <lineage>
        <taxon>Bacteria</taxon>
        <taxon>Pseudomonadati</taxon>
        <taxon>Pseudomonadota</taxon>
        <taxon>Betaproteobacteria</taxon>
        <taxon>Burkholderiales</taxon>
        <taxon>Burkholderiaceae</taxon>
        <taxon>Pararobbsia</taxon>
    </lineage>
</organism>
<feature type="coiled-coil region" evidence="1">
    <location>
        <begin position="23"/>
        <end position="57"/>
    </location>
</feature>
<reference evidence="3 4" key="1">
    <citation type="submission" date="2020-04" db="EMBL/GenBank/DDBJ databases">
        <authorList>
            <person name="De Canck E."/>
        </authorList>
    </citation>
    <scope>NUCLEOTIDE SEQUENCE [LARGE SCALE GENOMIC DNA]</scope>
    <source>
        <strain evidence="3 4">LMG 28138</strain>
    </source>
</reference>
<evidence type="ECO:0000256" key="1">
    <source>
        <dbReference type="SAM" id="Coils"/>
    </source>
</evidence>
<evidence type="ECO:0000256" key="2">
    <source>
        <dbReference type="SAM" id="MobiDB-lite"/>
    </source>
</evidence>
<evidence type="ECO:0000313" key="3">
    <source>
        <dbReference type="EMBL" id="CAB3803155.1"/>
    </source>
</evidence>
<proteinExistence type="predicted"/>
<dbReference type="RefSeq" id="WP_246257967.1">
    <property type="nucleotide sequence ID" value="NZ_CADIKM010000052.1"/>
</dbReference>
<dbReference type="AlphaFoldDB" id="A0A6S7BUG8"/>
<dbReference type="Proteomes" id="UP000494115">
    <property type="component" value="Unassembled WGS sequence"/>
</dbReference>
<dbReference type="EMBL" id="CADIKM010000052">
    <property type="protein sequence ID" value="CAB3803155.1"/>
    <property type="molecule type" value="Genomic_DNA"/>
</dbReference>
<sequence>MDSLGNEWQLTGSDGSYRAANSHDILFGRMQRAEAEVSRLERQLKSKERQVTGLQMALAHSAARRYAAEDRLERELESWPAMVSPVGTFTASADRSWCDGGHDPSGGVIIHLPYVTAVLSALFDAMYVFWKDYNAESPPKSSTVARAIDERLGFRAQSNGEASRSGQAYASAIRPDSIKEADNRHHVRHRV</sequence>
<keyword evidence="1" id="KW-0175">Coiled coil</keyword>
<feature type="region of interest" description="Disordered" evidence="2">
    <location>
        <begin position="156"/>
        <end position="191"/>
    </location>
</feature>
<accession>A0A6S7BUG8</accession>
<evidence type="ECO:0000313" key="4">
    <source>
        <dbReference type="Proteomes" id="UP000494115"/>
    </source>
</evidence>
<feature type="compositionally biased region" description="Polar residues" evidence="2">
    <location>
        <begin position="156"/>
        <end position="168"/>
    </location>
</feature>
<keyword evidence="4" id="KW-1185">Reference proteome</keyword>
<protein>
    <submittedName>
        <fullName evidence="3">Uncharacterized protein</fullName>
    </submittedName>
</protein>
<name>A0A6S7BUG8_9BURK</name>